<keyword evidence="5" id="KW-0479">Metal-binding</keyword>
<dbReference type="AlphaFoldDB" id="A0A381VTV4"/>
<evidence type="ECO:0000259" key="9">
    <source>
        <dbReference type="Pfam" id="PF12627"/>
    </source>
</evidence>
<reference evidence="10" key="1">
    <citation type="submission" date="2018-05" db="EMBL/GenBank/DDBJ databases">
        <authorList>
            <person name="Lanie J.A."/>
            <person name="Ng W.-L."/>
            <person name="Kazmierczak K.M."/>
            <person name="Andrzejewski T.M."/>
            <person name="Davidsen T.M."/>
            <person name="Wayne K.J."/>
            <person name="Tettelin H."/>
            <person name="Glass J.I."/>
            <person name="Rusch D."/>
            <person name="Podicherti R."/>
            <person name="Tsui H.-C.T."/>
            <person name="Winkler M.E."/>
        </authorList>
    </citation>
    <scope>NUCLEOTIDE SEQUENCE</scope>
</reference>
<dbReference type="Gene3D" id="1.10.3090.10">
    <property type="entry name" value="cca-adding enzyme, domain 2"/>
    <property type="match status" value="1"/>
</dbReference>
<dbReference type="GO" id="GO:0016779">
    <property type="term" value="F:nucleotidyltransferase activity"/>
    <property type="evidence" value="ECO:0007669"/>
    <property type="project" value="UniProtKB-KW"/>
</dbReference>
<dbReference type="Pfam" id="PF12627">
    <property type="entry name" value="PolyA_pol_RNAbd"/>
    <property type="match status" value="1"/>
</dbReference>
<dbReference type="CDD" id="cd05398">
    <property type="entry name" value="NT_ClassII-CCAase"/>
    <property type="match status" value="1"/>
</dbReference>
<evidence type="ECO:0008006" key="11">
    <source>
        <dbReference type="Google" id="ProtNLM"/>
    </source>
</evidence>
<dbReference type="GO" id="GO:0000166">
    <property type="term" value="F:nucleotide binding"/>
    <property type="evidence" value="ECO:0007669"/>
    <property type="project" value="UniProtKB-KW"/>
</dbReference>
<dbReference type="InterPro" id="IPR002646">
    <property type="entry name" value="PolA_pol_head_dom"/>
</dbReference>
<keyword evidence="2" id="KW-0808">Transferase</keyword>
<dbReference type="PANTHER" id="PTHR46173:SF1">
    <property type="entry name" value="CCA TRNA NUCLEOTIDYLTRANSFERASE 1, MITOCHONDRIAL"/>
    <property type="match status" value="1"/>
</dbReference>
<protein>
    <recommendedName>
        <fullName evidence="11">Poly A polymerase head domain-containing protein</fullName>
    </recommendedName>
</protein>
<dbReference type="Gene3D" id="3.30.460.10">
    <property type="entry name" value="Beta Polymerase, domain 2"/>
    <property type="match status" value="1"/>
</dbReference>
<evidence type="ECO:0000256" key="7">
    <source>
        <dbReference type="ARBA" id="ARBA00022842"/>
    </source>
</evidence>
<keyword evidence="4" id="KW-0548">Nucleotidyltransferase</keyword>
<name>A0A381VTV4_9ZZZZ</name>
<evidence type="ECO:0000256" key="1">
    <source>
        <dbReference type="ARBA" id="ARBA00001946"/>
    </source>
</evidence>
<proteinExistence type="predicted"/>
<keyword evidence="7" id="KW-0460">Magnesium</keyword>
<keyword evidence="6" id="KW-0547">Nucleotide-binding</keyword>
<feature type="domain" description="Poly A polymerase head" evidence="8">
    <location>
        <begin position="32"/>
        <end position="150"/>
    </location>
</feature>
<dbReference type="SUPFAM" id="SSF81891">
    <property type="entry name" value="Poly A polymerase C-terminal region-like"/>
    <property type="match status" value="1"/>
</dbReference>
<dbReference type="PANTHER" id="PTHR46173">
    <property type="entry name" value="CCA TRNA NUCLEOTIDYLTRANSFERASE 1, MITOCHONDRIAL"/>
    <property type="match status" value="1"/>
</dbReference>
<sequence>MIEKYKNSSLNHPNSKMIMQLLNQDEEAAKYVGGCVRDALLKLETLDIDIATKHEPQEIIKILSTKEIKVIAPGLKHGTITAIIDDLTFEITTLRRDKSTDGRYAEVEYTNDWLIDAERRDFTINAIYMSQDGEIFDPFNGVEHLKKQVINFIGDTNERINEDHLRILRFFRFSSNYGNAISKKTLNIVKKHKDKITTLSPERIQKEFFKILSSNNSFKTIVEMKKIGLLDIIYSGEVVTDSLERMINIDEENFFDVDTFLRFFILMPKAHNLSSNLDLFRFSNKDNKRIDTLLKNKNQVKSYLSVKEVRKFLYLFGSNNFIDLIRISWSEDKKISNSTHWRALLAMASSWEIPALPIKARDVMLSGVPEGPIVGEILDELEKWWIDSDFIDDKHSLIERMRSIVRAKI</sequence>
<evidence type="ECO:0000259" key="8">
    <source>
        <dbReference type="Pfam" id="PF01743"/>
    </source>
</evidence>
<feature type="domain" description="tRNA nucleotidyltransferase/poly(A) polymerase RNA and SrmB- binding" evidence="9">
    <location>
        <begin position="181"/>
        <end position="233"/>
    </location>
</feature>
<comment type="cofactor">
    <cofactor evidence="1">
        <name>Mg(2+)</name>
        <dbReference type="ChEBI" id="CHEBI:18420"/>
    </cofactor>
</comment>
<evidence type="ECO:0000256" key="6">
    <source>
        <dbReference type="ARBA" id="ARBA00022741"/>
    </source>
</evidence>
<organism evidence="10">
    <name type="scientific">marine metagenome</name>
    <dbReference type="NCBI Taxonomy" id="408172"/>
    <lineage>
        <taxon>unclassified sequences</taxon>
        <taxon>metagenomes</taxon>
        <taxon>ecological metagenomes</taxon>
    </lineage>
</organism>
<dbReference type="InterPro" id="IPR043519">
    <property type="entry name" value="NT_sf"/>
</dbReference>
<dbReference type="Pfam" id="PF01743">
    <property type="entry name" value="PolyA_pol"/>
    <property type="match status" value="1"/>
</dbReference>
<dbReference type="GO" id="GO:0008033">
    <property type="term" value="P:tRNA processing"/>
    <property type="evidence" value="ECO:0007669"/>
    <property type="project" value="UniProtKB-KW"/>
</dbReference>
<keyword evidence="3" id="KW-0819">tRNA processing</keyword>
<evidence type="ECO:0000256" key="5">
    <source>
        <dbReference type="ARBA" id="ARBA00022723"/>
    </source>
</evidence>
<evidence type="ECO:0000256" key="2">
    <source>
        <dbReference type="ARBA" id="ARBA00022679"/>
    </source>
</evidence>
<evidence type="ECO:0000256" key="4">
    <source>
        <dbReference type="ARBA" id="ARBA00022695"/>
    </source>
</evidence>
<dbReference type="EMBL" id="UINC01009762">
    <property type="protein sequence ID" value="SVA43715.1"/>
    <property type="molecule type" value="Genomic_DNA"/>
</dbReference>
<evidence type="ECO:0000256" key="3">
    <source>
        <dbReference type="ARBA" id="ARBA00022694"/>
    </source>
</evidence>
<dbReference type="InterPro" id="IPR032828">
    <property type="entry name" value="PolyA_RNA-bd"/>
</dbReference>
<evidence type="ECO:0000313" key="10">
    <source>
        <dbReference type="EMBL" id="SVA43715.1"/>
    </source>
</evidence>
<gene>
    <name evidence="10" type="ORF">METZ01_LOCUS96569</name>
</gene>
<accession>A0A381VTV4</accession>
<dbReference type="SUPFAM" id="SSF81301">
    <property type="entry name" value="Nucleotidyltransferase"/>
    <property type="match status" value="1"/>
</dbReference>
<dbReference type="InterPro" id="IPR050264">
    <property type="entry name" value="Bact_CCA-adding_enz_type3_sf"/>
</dbReference>
<dbReference type="GO" id="GO:0000049">
    <property type="term" value="F:tRNA binding"/>
    <property type="evidence" value="ECO:0007669"/>
    <property type="project" value="TreeGrafter"/>
</dbReference>
<dbReference type="GO" id="GO:0046872">
    <property type="term" value="F:metal ion binding"/>
    <property type="evidence" value="ECO:0007669"/>
    <property type="project" value="UniProtKB-KW"/>
</dbReference>